<evidence type="ECO:0008006" key="6">
    <source>
        <dbReference type="Google" id="ProtNLM"/>
    </source>
</evidence>
<feature type="compositionally biased region" description="Low complexity" evidence="1">
    <location>
        <begin position="45"/>
        <end position="58"/>
    </location>
</feature>
<accession>A0A918VG28</accession>
<feature type="region of interest" description="Disordered" evidence="1">
    <location>
        <begin position="32"/>
        <end position="58"/>
    </location>
</feature>
<dbReference type="Proteomes" id="UP000623010">
    <property type="component" value="Unassembled WGS sequence"/>
</dbReference>
<name>A0A918VG28_9ACTN</name>
<reference evidence="4" key="1">
    <citation type="journal article" date="2014" name="Int. J. Syst. Evol. Microbiol.">
        <title>Complete genome sequence of Corynebacterium casei LMG S-19264T (=DSM 44701T), isolated from a smear-ripened cheese.</title>
        <authorList>
            <consortium name="US DOE Joint Genome Institute (JGI-PGF)"/>
            <person name="Walter F."/>
            <person name="Albersmeier A."/>
            <person name="Kalinowski J."/>
            <person name="Ruckert C."/>
        </authorList>
    </citation>
    <scope>NUCLEOTIDE SEQUENCE</scope>
    <source>
        <strain evidence="4">JCM 5016</strain>
    </source>
</reference>
<feature type="transmembrane region" description="Helical" evidence="2">
    <location>
        <begin position="87"/>
        <end position="106"/>
    </location>
</feature>
<protein>
    <recommendedName>
        <fullName evidence="6">LPXTG cell wall anchor domain-containing protein</fullName>
    </recommendedName>
</protein>
<reference evidence="4" key="2">
    <citation type="submission" date="2020-09" db="EMBL/GenBank/DDBJ databases">
        <authorList>
            <person name="Sun Q."/>
            <person name="Ohkuma M."/>
        </authorList>
    </citation>
    <scope>NUCLEOTIDE SEQUENCE</scope>
    <source>
        <strain evidence="4">JCM 5016</strain>
    </source>
</reference>
<keyword evidence="2" id="KW-1133">Transmembrane helix</keyword>
<dbReference type="AlphaFoldDB" id="A0A918VG28"/>
<evidence type="ECO:0000313" key="5">
    <source>
        <dbReference type="Proteomes" id="UP000623010"/>
    </source>
</evidence>
<keyword evidence="3" id="KW-0732">Signal</keyword>
<keyword evidence="5" id="KW-1185">Reference proteome</keyword>
<keyword evidence="2" id="KW-0812">Transmembrane</keyword>
<dbReference type="RefSeq" id="WP_190058432.1">
    <property type="nucleotide sequence ID" value="NZ_BMWH01000014.1"/>
</dbReference>
<dbReference type="EMBL" id="BMWH01000014">
    <property type="protein sequence ID" value="GGZ93931.1"/>
    <property type="molecule type" value="Genomic_DNA"/>
</dbReference>
<feature type="signal peptide" evidence="3">
    <location>
        <begin position="1"/>
        <end position="29"/>
    </location>
</feature>
<keyword evidence="2" id="KW-0472">Membrane</keyword>
<evidence type="ECO:0000256" key="2">
    <source>
        <dbReference type="SAM" id="Phobius"/>
    </source>
</evidence>
<comment type="caution">
    <text evidence="4">The sequence shown here is derived from an EMBL/GenBank/DDBJ whole genome shotgun (WGS) entry which is preliminary data.</text>
</comment>
<evidence type="ECO:0000313" key="4">
    <source>
        <dbReference type="EMBL" id="GGZ93931.1"/>
    </source>
</evidence>
<gene>
    <name evidence="4" type="ORF">GCM10010389_35730</name>
</gene>
<feature type="chain" id="PRO_5037020696" description="LPXTG cell wall anchor domain-containing protein" evidence="3">
    <location>
        <begin position="30"/>
        <end position="113"/>
    </location>
</feature>
<dbReference type="InterPro" id="IPR006311">
    <property type="entry name" value="TAT_signal"/>
</dbReference>
<proteinExistence type="predicted"/>
<dbReference type="PROSITE" id="PS51318">
    <property type="entry name" value="TAT"/>
    <property type="match status" value="1"/>
</dbReference>
<organism evidence="4 5">
    <name type="scientific">Streptomyces echinoruber</name>
    <dbReference type="NCBI Taxonomy" id="68898"/>
    <lineage>
        <taxon>Bacteria</taxon>
        <taxon>Bacillati</taxon>
        <taxon>Actinomycetota</taxon>
        <taxon>Actinomycetes</taxon>
        <taxon>Kitasatosporales</taxon>
        <taxon>Streptomycetaceae</taxon>
        <taxon>Streptomyces</taxon>
    </lineage>
</organism>
<evidence type="ECO:0000256" key="3">
    <source>
        <dbReference type="SAM" id="SignalP"/>
    </source>
</evidence>
<evidence type="ECO:0000256" key="1">
    <source>
        <dbReference type="SAM" id="MobiDB-lite"/>
    </source>
</evidence>
<sequence length="113" mass="11658">MSSARRPLLTATAAGTLLCALWFVPSAHATVDQQAPQQRRAEPSATATTQARAASTTTGTVAGTVSGTAARAERELADTGSVDTTPYVVGGTLFLTVGAGFVVYSVRRERLGF</sequence>